<dbReference type="RefSeq" id="WP_252440321.1">
    <property type="nucleotide sequence ID" value="NZ_JAGSOV010000039.1"/>
</dbReference>
<dbReference type="PANTHER" id="PTHR46889:SF4">
    <property type="entry name" value="TRANSPOSASE INSO FOR INSERTION SEQUENCE ELEMENT IS911B-RELATED"/>
    <property type="match status" value="1"/>
</dbReference>
<keyword evidence="3" id="KW-1185">Reference proteome</keyword>
<dbReference type="PANTHER" id="PTHR46889">
    <property type="entry name" value="TRANSPOSASE INSF FOR INSERTION SEQUENCE IS3B-RELATED"/>
    <property type="match status" value="1"/>
</dbReference>
<dbReference type="EMBL" id="JAGSOV010000039">
    <property type="protein sequence ID" value="MCO1657028.1"/>
    <property type="molecule type" value="Genomic_DNA"/>
</dbReference>
<evidence type="ECO:0000313" key="3">
    <source>
        <dbReference type="Proteomes" id="UP001165283"/>
    </source>
</evidence>
<dbReference type="InterPro" id="IPR012337">
    <property type="entry name" value="RNaseH-like_sf"/>
</dbReference>
<sequence>MEEVRVQAGMPTTRFCSLIGAPERAWRRHQARARVGASVKGPWPRPVRARAREPARRHALAHPAWGHRKVWAMCRHDGLVVSLASVLRLLRDEGLLLEAAYQRERRQLAARRTAAFAVDPTGANQVWQLDFTEFETTAGGTWRLAGCGDYWSKYELGWHVSPTANQHDAIAAIQVALVEAQRPAGAPLVDLAQRDADGAVQPVVTIVTDNGGFGTPHRTGRPAGPRLPEPEIPPTARRGTAPPWCPRIGRTADRPPVCLIDLPISATARSRSSRTPWVATCSRPVPRPGSRLRRWPERWTIRRRSSRPRRAC</sequence>
<protein>
    <submittedName>
        <fullName evidence="2">IS3 family transposase</fullName>
    </submittedName>
</protein>
<reference evidence="2" key="1">
    <citation type="submission" date="2021-04" db="EMBL/GenBank/DDBJ databases">
        <title>Pseudonocardia sp. nov., isolated from sandy soil of mangrove forest.</title>
        <authorList>
            <person name="Zan Z."/>
            <person name="Huang R."/>
            <person name="Liu W."/>
        </authorList>
    </citation>
    <scope>NUCLEOTIDE SEQUENCE</scope>
    <source>
        <strain evidence="2">S2-4</strain>
    </source>
</reference>
<dbReference type="InterPro" id="IPR036397">
    <property type="entry name" value="RNaseH_sf"/>
</dbReference>
<evidence type="ECO:0000313" key="2">
    <source>
        <dbReference type="EMBL" id="MCO1657028.1"/>
    </source>
</evidence>
<comment type="caution">
    <text evidence="2">The sequence shown here is derived from an EMBL/GenBank/DDBJ whole genome shotgun (WGS) entry which is preliminary data.</text>
</comment>
<feature type="region of interest" description="Disordered" evidence="1">
    <location>
        <begin position="207"/>
        <end position="248"/>
    </location>
</feature>
<proteinExistence type="predicted"/>
<name>A0ABT1A1Z5_9PSEU</name>
<gene>
    <name evidence="2" type="ORF">KDL28_18360</name>
</gene>
<organism evidence="2 3">
    <name type="scientific">Pseudonocardia humida</name>
    <dbReference type="NCBI Taxonomy" id="2800819"/>
    <lineage>
        <taxon>Bacteria</taxon>
        <taxon>Bacillati</taxon>
        <taxon>Actinomycetota</taxon>
        <taxon>Actinomycetes</taxon>
        <taxon>Pseudonocardiales</taxon>
        <taxon>Pseudonocardiaceae</taxon>
        <taxon>Pseudonocardia</taxon>
    </lineage>
</organism>
<dbReference type="Gene3D" id="3.30.420.10">
    <property type="entry name" value="Ribonuclease H-like superfamily/Ribonuclease H"/>
    <property type="match status" value="1"/>
</dbReference>
<dbReference type="InterPro" id="IPR050900">
    <property type="entry name" value="Transposase_IS3/IS150/IS904"/>
</dbReference>
<dbReference type="SUPFAM" id="SSF53098">
    <property type="entry name" value="Ribonuclease H-like"/>
    <property type="match status" value="1"/>
</dbReference>
<accession>A0ABT1A1Z5</accession>
<evidence type="ECO:0000256" key="1">
    <source>
        <dbReference type="SAM" id="MobiDB-lite"/>
    </source>
</evidence>
<dbReference type="Proteomes" id="UP001165283">
    <property type="component" value="Unassembled WGS sequence"/>
</dbReference>